<name>J3LIW8_ORYBR</name>
<dbReference type="STRING" id="4533.J3LIW8"/>
<dbReference type="AlphaFoldDB" id="J3LIW8"/>
<organism evidence="3">
    <name type="scientific">Oryza brachyantha</name>
    <name type="common">malo sina</name>
    <dbReference type="NCBI Taxonomy" id="4533"/>
    <lineage>
        <taxon>Eukaryota</taxon>
        <taxon>Viridiplantae</taxon>
        <taxon>Streptophyta</taxon>
        <taxon>Embryophyta</taxon>
        <taxon>Tracheophyta</taxon>
        <taxon>Spermatophyta</taxon>
        <taxon>Magnoliopsida</taxon>
        <taxon>Liliopsida</taxon>
        <taxon>Poales</taxon>
        <taxon>Poaceae</taxon>
        <taxon>BOP clade</taxon>
        <taxon>Oryzoideae</taxon>
        <taxon>Oryzeae</taxon>
        <taxon>Oryzinae</taxon>
        <taxon>Oryza</taxon>
    </lineage>
</organism>
<evidence type="ECO:0000256" key="1">
    <source>
        <dbReference type="ARBA" id="ARBA00022679"/>
    </source>
</evidence>
<feature type="compositionally biased region" description="Low complexity" evidence="2">
    <location>
        <begin position="92"/>
        <end position="101"/>
    </location>
</feature>
<keyword evidence="1" id="KW-0808">Transferase</keyword>
<dbReference type="Pfam" id="PF02458">
    <property type="entry name" value="Transferase"/>
    <property type="match status" value="1"/>
</dbReference>
<dbReference type="PANTHER" id="PTHR31896">
    <property type="entry name" value="FAMILY REGULATORY PROTEIN, PUTATIVE (AFU_ORTHOLOGUE AFUA_3G14730)-RELATED"/>
    <property type="match status" value="1"/>
</dbReference>
<evidence type="ECO:0000313" key="4">
    <source>
        <dbReference type="Proteomes" id="UP000006038"/>
    </source>
</evidence>
<evidence type="ECO:0000313" key="3">
    <source>
        <dbReference type="EnsemblPlants" id="OB0342G10010.1"/>
    </source>
</evidence>
<feature type="region of interest" description="Disordered" evidence="2">
    <location>
        <begin position="82"/>
        <end position="101"/>
    </location>
</feature>
<dbReference type="Proteomes" id="UP000006038">
    <property type="component" value="Unassembled WGS sequence"/>
</dbReference>
<reference evidence="3" key="1">
    <citation type="submission" date="2015-06" db="UniProtKB">
        <authorList>
            <consortium name="EnsemblPlants"/>
        </authorList>
    </citation>
    <scope>IDENTIFICATION</scope>
</reference>
<dbReference type="EnsemblPlants" id="OB0342G10010.1">
    <property type="protein sequence ID" value="OB0342G10010.1"/>
    <property type="gene ID" value="OB0342G10010"/>
</dbReference>
<keyword evidence="4" id="KW-1185">Reference proteome</keyword>
<dbReference type="HOGENOM" id="CLU_2053266_0_0_1"/>
<protein>
    <submittedName>
        <fullName evidence="3">Uncharacterized protein</fullName>
    </submittedName>
</protein>
<dbReference type="InterPro" id="IPR023213">
    <property type="entry name" value="CAT-like_dom_sf"/>
</dbReference>
<proteinExistence type="predicted"/>
<dbReference type="InterPro" id="IPR051283">
    <property type="entry name" value="Sec_Metabolite_Acyltrans"/>
</dbReference>
<sequence length="120" mass="12254">MYGCDFGWGKAVDARSGTANKTDGETALYPGRDGGGSVDAELMLTPEHMAALKHDDELWLEILARNGDEGRLDIVGANAKGGGHDVARGRAPDGAPTGAAAADGCDVDGAAIPIDAFGWN</sequence>
<dbReference type="Gramene" id="OB0342G10010.1">
    <property type="protein sequence ID" value="OB0342G10010.1"/>
    <property type="gene ID" value="OB0342G10010"/>
</dbReference>
<dbReference type="Gene3D" id="3.30.559.10">
    <property type="entry name" value="Chloramphenicol acetyltransferase-like domain"/>
    <property type="match status" value="1"/>
</dbReference>
<dbReference type="PANTHER" id="PTHR31896:SF12">
    <property type="entry name" value="HXXXD-TYPE ACYL-TRANSFERASE FAMILY PROTEIN"/>
    <property type="match status" value="1"/>
</dbReference>
<dbReference type="GO" id="GO:0050734">
    <property type="term" value="F:hydroxycinnamoyltransferase activity"/>
    <property type="evidence" value="ECO:0007669"/>
    <property type="project" value="UniProtKB-ARBA"/>
</dbReference>
<accession>J3LIW8</accession>
<evidence type="ECO:0000256" key="2">
    <source>
        <dbReference type="SAM" id="MobiDB-lite"/>
    </source>
</evidence>
<feature type="compositionally biased region" description="Basic and acidic residues" evidence="2">
    <location>
        <begin position="82"/>
        <end position="91"/>
    </location>
</feature>